<comment type="caution">
    <text evidence="2">The sequence shown here is derived from an EMBL/GenBank/DDBJ whole genome shotgun (WGS) entry which is preliminary data.</text>
</comment>
<dbReference type="Gene3D" id="1.25.40.10">
    <property type="entry name" value="Tetratricopeptide repeat domain"/>
    <property type="match status" value="1"/>
</dbReference>
<organism evidence="2 3">
    <name type="scientific">Cycloclasticus pugetii</name>
    <dbReference type="NCBI Taxonomy" id="34068"/>
    <lineage>
        <taxon>Bacteria</taxon>
        <taxon>Pseudomonadati</taxon>
        <taxon>Pseudomonadota</taxon>
        <taxon>Gammaproteobacteria</taxon>
        <taxon>Thiotrichales</taxon>
        <taxon>Piscirickettsiaceae</taxon>
        <taxon>Cycloclasticus</taxon>
    </lineage>
</organism>
<gene>
    <name evidence="2" type="ORF">L196_08326</name>
</gene>
<dbReference type="Proteomes" id="UP000015462">
    <property type="component" value="Unassembled WGS sequence"/>
</dbReference>
<reference evidence="2 3" key="1">
    <citation type="journal article" date="2013" name="Genome Announc.">
        <title>Genome Sequence of the Pyrene- and Fluoranthene-Degrading Bacterium Cycloclasticus sp. Strain PY97M.</title>
        <authorList>
            <person name="Cui Z."/>
            <person name="Xu G."/>
            <person name="Li Q."/>
            <person name="Gao W."/>
            <person name="Zheng L."/>
        </authorList>
    </citation>
    <scope>NUCLEOTIDE SEQUENCE [LARGE SCALE GENOMIC DNA]</scope>
    <source>
        <strain evidence="2 3">PY97M</strain>
    </source>
</reference>
<keyword evidence="3" id="KW-1185">Reference proteome</keyword>
<proteinExistence type="predicted"/>
<evidence type="ECO:0008006" key="4">
    <source>
        <dbReference type="Google" id="ProtNLM"/>
    </source>
</evidence>
<dbReference type="InterPro" id="IPR011990">
    <property type="entry name" value="TPR-like_helical_dom_sf"/>
</dbReference>
<evidence type="ECO:0000256" key="1">
    <source>
        <dbReference type="SAM" id="SignalP"/>
    </source>
</evidence>
<keyword evidence="1" id="KW-0732">Signal</keyword>
<feature type="signal peptide" evidence="1">
    <location>
        <begin position="1"/>
        <end position="22"/>
    </location>
</feature>
<dbReference type="RefSeq" id="WP_016390623.1">
    <property type="nucleotide sequence ID" value="NZ_FQZJ01000001.1"/>
</dbReference>
<name>A0AB33Z0E1_9GAMM</name>
<protein>
    <recommendedName>
        <fullName evidence="4">Tetratricopeptide repeat-containing protein</fullName>
    </recommendedName>
</protein>
<dbReference type="AlphaFoldDB" id="A0AB33Z0E1"/>
<feature type="chain" id="PRO_5044260959" description="Tetratricopeptide repeat-containing protein" evidence="1">
    <location>
        <begin position="23"/>
        <end position="116"/>
    </location>
</feature>
<dbReference type="EMBL" id="ASHL01000006">
    <property type="protein sequence ID" value="EPD12861.1"/>
    <property type="molecule type" value="Genomic_DNA"/>
</dbReference>
<evidence type="ECO:0000313" key="3">
    <source>
        <dbReference type="Proteomes" id="UP000015462"/>
    </source>
</evidence>
<evidence type="ECO:0000313" key="2">
    <source>
        <dbReference type="EMBL" id="EPD12861.1"/>
    </source>
</evidence>
<accession>A0AB33Z0E1</accession>
<dbReference type="PROSITE" id="PS51257">
    <property type="entry name" value="PROKAR_LIPOPROTEIN"/>
    <property type="match status" value="1"/>
</dbReference>
<sequence length="116" mass="12892">MSILKVLSVFVIALWLAACGHATKNGVEPTQEGLATKTLSAEEAEVEQQVARISEKLKDEPTVKGWLLVGDGNMYLKRYDEAVSAYREAYILSDYADEPKRKLKRAMFLATIALSK</sequence>